<dbReference type="Pfam" id="PF00651">
    <property type="entry name" value="BTB"/>
    <property type="match status" value="1"/>
</dbReference>
<dbReference type="AlphaFoldDB" id="A0AAD5RT78"/>
<evidence type="ECO:0000259" key="1">
    <source>
        <dbReference type="PROSITE" id="PS50097"/>
    </source>
</evidence>
<evidence type="ECO:0000313" key="3">
    <source>
        <dbReference type="Proteomes" id="UP001201980"/>
    </source>
</evidence>
<dbReference type="InterPro" id="IPR000210">
    <property type="entry name" value="BTB/POZ_dom"/>
</dbReference>
<name>A0AAD5RT78_9PEZI</name>
<feature type="domain" description="BTB" evidence="1">
    <location>
        <begin position="45"/>
        <end position="110"/>
    </location>
</feature>
<reference evidence="2" key="1">
    <citation type="submission" date="2022-07" db="EMBL/GenBank/DDBJ databases">
        <title>Draft genome sequence of Zalerion maritima ATCC 34329, a (micro)plastics degrading marine fungus.</title>
        <authorList>
            <person name="Paco A."/>
            <person name="Goncalves M.F.M."/>
            <person name="Rocha-Santos T.A.P."/>
            <person name="Alves A."/>
        </authorList>
    </citation>
    <scope>NUCLEOTIDE SEQUENCE</scope>
    <source>
        <strain evidence="2">ATCC 34329</strain>
    </source>
</reference>
<dbReference type="Proteomes" id="UP001201980">
    <property type="component" value="Unassembled WGS sequence"/>
</dbReference>
<organism evidence="2 3">
    <name type="scientific">Zalerion maritima</name>
    <dbReference type="NCBI Taxonomy" id="339359"/>
    <lineage>
        <taxon>Eukaryota</taxon>
        <taxon>Fungi</taxon>
        <taxon>Dikarya</taxon>
        <taxon>Ascomycota</taxon>
        <taxon>Pezizomycotina</taxon>
        <taxon>Sordariomycetes</taxon>
        <taxon>Lulworthiomycetidae</taxon>
        <taxon>Lulworthiales</taxon>
        <taxon>Lulworthiaceae</taxon>
        <taxon>Zalerion</taxon>
    </lineage>
</organism>
<sequence>MPDTYPNELSSYVAVPHRVRKNPAVFNSRRVHKRGWVDRESQVPADLLLRCGDLELRVHRRVLMRWSVKLEMLLRQNLEGMTVLDLSDHELGPVSTIVVWMYTGLIYFGNSDTLLGALAKTERLALD</sequence>
<dbReference type="EMBL" id="JAKWBI020000075">
    <property type="protein sequence ID" value="KAJ2903679.1"/>
    <property type="molecule type" value="Genomic_DNA"/>
</dbReference>
<dbReference type="CDD" id="cd18186">
    <property type="entry name" value="BTB_POZ_ZBTB_KLHL-like"/>
    <property type="match status" value="1"/>
</dbReference>
<dbReference type="SUPFAM" id="SSF54695">
    <property type="entry name" value="POZ domain"/>
    <property type="match status" value="1"/>
</dbReference>
<dbReference type="InterPro" id="IPR011333">
    <property type="entry name" value="SKP1/BTB/POZ_sf"/>
</dbReference>
<protein>
    <recommendedName>
        <fullName evidence="1">BTB domain-containing protein</fullName>
    </recommendedName>
</protein>
<comment type="caution">
    <text evidence="2">The sequence shown here is derived from an EMBL/GenBank/DDBJ whole genome shotgun (WGS) entry which is preliminary data.</text>
</comment>
<accession>A0AAD5RT78</accession>
<dbReference type="PROSITE" id="PS50097">
    <property type="entry name" value="BTB"/>
    <property type="match status" value="1"/>
</dbReference>
<keyword evidence="3" id="KW-1185">Reference proteome</keyword>
<proteinExistence type="predicted"/>
<dbReference type="Gene3D" id="3.30.710.10">
    <property type="entry name" value="Potassium Channel Kv1.1, Chain A"/>
    <property type="match status" value="1"/>
</dbReference>
<gene>
    <name evidence="2" type="ORF">MKZ38_009518</name>
</gene>
<evidence type="ECO:0000313" key="2">
    <source>
        <dbReference type="EMBL" id="KAJ2903679.1"/>
    </source>
</evidence>